<organism evidence="8 9">
    <name type="scientific">Hermetia illucens</name>
    <name type="common">Black soldier fly</name>
    <dbReference type="NCBI Taxonomy" id="343691"/>
    <lineage>
        <taxon>Eukaryota</taxon>
        <taxon>Metazoa</taxon>
        <taxon>Ecdysozoa</taxon>
        <taxon>Arthropoda</taxon>
        <taxon>Hexapoda</taxon>
        <taxon>Insecta</taxon>
        <taxon>Pterygota</taxon>
        <taxon>Neoptera</taxon>
        <taxon>Endopterygota</taxon>
        <taxon>Diptera</taxon>
        <taxon>Brachycera</taxon>
        <taxon>Stratiomyomorpha</taxon>
        <taxon>Stratiomyidae</taxon>
        <taxon>Hermetiinae</taxon>
        <taxon>Hermetia</taxon>
    </lineage>
</organism>
<keyword evidence="5 6" id="KW-0472">Membrane</keyword>
<accession>A0A7R8V2Q9</accession>
<dbReference type="InterPro" id="IPR043216">
    <property type="entry name" value="PAP-like"/>
</dbReference>
<dbReference type="InParanoid" id="A0A7R8V2Q9"/>
<dbReference type="GO" id="GO:0046839">
    <property type="term" value="P:phospholipid dephosphorylation"/>
    <property type="evidence" value="ECO:0007669"/>
    <property type="project" value="TreeGrafter"/>
</dbReference>
<evidence type="ECO:0000313" key="8">
    <source>
        <dbReference type="EMBL" id="CAD7091790.1"/>
    </source>
</evidence>
<reference evidence="8 9" key="1">
    <citation type="submission" date="2020-11" db="EMBL/GenBank/DDBJ databases">
        <authorList>
            <person name="Wallbank WR R."/>
            <person name="Pardo Diaz C."/>
            <person name="Kozak K."/>
            <person name="Martin S."/>
            <person name="Jiggins C."/>
            <person name="Moest M."/>
            <person name="Warren A I."/>
            <person name="Generalovic N T."/>
            <person name="Byers J.R.P. K."/>
            <person name="Montejo-Kovacevich G."/>
            <person name="Yen C E."/>
        </authorList>
    </citation>
    <scope>NUCLEOTIDE SEQUENCE [LARGE SCALE GENOMIC DNA]</scope>
</reference>
<feature type="transmembrane region" description="Helical" evidence="6">
    <location>
        <begin position="283"/>
        <end position="302"/>
    </location>
</feature>
<evidence type="ECO:0000256" key="5">
    <source>
        <dbReference type="ARBA" id="ARBA00023136"/>
    </source>
</evidence>
<evidence type="ECO:0000256" key="6">
    <source>
        <dbReference type="SAM" id="Phobius"/>
    </source>
</evidence>
<protein>
    <recommendedName>
        <fullName evidence="7">Phosphatidic acid phosphatase type 2/haloperoxidase domain-containing protein</fullName>
    </recommendedName>
</protein>
<dbReference type="InterPro" id="IPR036938">
    <property type="entry name" value="PAP2/HPO_sf"/>
</dbReference>
<comment type="similarity">
    <text evidence="2">Belongs to the PA-phosphatase related phosphoesterase family.</text>
</comment>
<evidence type="ECO:0000256" key="4">
    <source>
        <dbReference type="ARBA" id="ARBA00022989"/>
    </source>
</evidence>
<dbReference type="SMART" id="SM00014">
    <property type="entry name" value="acidPPc"/>
    <property type="match status" value="1"/>
</dbReference>
<dbReference type="PANTHER" id="PTHR10165">
    <property type="entry name" value="LIPID PHOSPHATE PHOSPHATASE"/>
    <property type="match status" value="1"/>
</dbReference>
<dbReference type="PANTHER" id="PTHR10165:SF197">
    <property type="entry name" value="FI04477P-RELATED"/>
    <property type="match status" value="1"/>
</dbReference>
<dbReference type="Gene3D" id="1.20.144.10">
    <property type="entry name" value="Phosphatidic acid phosphatase type 2/haloperoxidase"/>
    <property type="match status" value="1"/>
</dbReference>
<feature type="transmembrane region" description="Helical" evidence="6">
    <location>
        <begin position="314"/>
        <end position="336"/>
    </location>
</feature>
<evidence type="ECO:0000259" key="7">
    <source>
        <dbReference type="SMART" id="SM00014"/>
    </source>
</evidence>
<evidence type="ECO:0000256" key="1">
    <source>
        <dbReference type="ARBA" id="ARBA00004141"/>
    </source>
</evidence>
<dbReference type="GO" id="GO:0007165">
    <property type="term" value="P:signal transduction"/>
    <property type="evidence" value="ECO:0007669"/>
    <property type="project" value="TreeGrafter"/>
</dbReference>
<evidence type="ECO:0000313" key="9">
    <source>
        <dbReference type="Proteomes" id="UP000594454"/>
    </source>
</evidence>
<dbReference type="FunCoup" id="A0A7R8V2Q9">
    <property type="interactions" value="147"/>
</dbReference>
<dbReference type="GO" id="GO:0008195">
    <property type="term" value="F:phosphatidate phosphatase activity"/>
    <property type="evidence" value="ECO:0007669"/>
    <property type="project" value="TreeGrafter"/>
</dbReference>
<dbReference type="Pfam" id="PF01569">
    <property type="entry name" value="PAP2"/>
    <property type="match status" value="1"/>
</dbReference>
<dbReference type="GO" id="GO:0005886">
    <property type="term" value="C:plasma membrane"/>
    <property type="evidence" value="ECO:0007669"/>
    <property type="project" value="TreeGrafter"/>
</dbReference>
<feature type="transmembrane region" description="Helical" evidence="6">
    <location>
        <begin position="83"/>
        <end position="103"/>
    </location>
</feature>
<dbReference type="AlphaFoldDB" id="A0A7R8V2Q9"/>
<gene>
    <name evidence="8" type="ORF">HERILL_LOCUS14190</name>
</gene>
<keyword evidence="9" id="KW-1185">Reference proteome</keyword>
<name>A0A7R8V2Q9_HERIL</name>
<dbReference type="CDD" id="cd03384">
    <property type="entry name" value="PAP2_wunen"/>
    <property type="match status" value="1"/>
</dbReference>
<dbReference type="OMA" id="CCVGFPI"/>
<feature type="transmembrane region" description="Helical" evidence="6">
    <location>
        <begin position="130"/>
        <end position="150"/>
    </location>
</feature>
<feature type="domain" description="Phosphatidic acid phosphatase type 2/haloperoxidase" evidence="7">
    <location>
        <begin position="180"/>
        <end position="329"/>
    </location>
</feature>
<comment type="subcellular location">
    <subcellularLocation>
        <location evidence="1">Membrane</location>
        <topology evidence="1">Multi-pass membrane protein</topology>
    </subcellularLocation>
</comment>
<dbReference type="SUPFAM" id="SSF48317">
    <property type="entry name" value="Acid phosphatase/Vanadium-dependent haloperoxidase"/>
    <property type="match status" value="1"/>
</dbReference>
<keyword evidence="4 6" id="KW-1133">Transmembrane helix</keyword>
<evidence type="ECO:0000256" key="2">
    <source>
        <dbReference type="ARBA" id="ARBA00008816"/>
    </source>
</evidence>
<sequence>MSNESGISESTPLQTASREFTAIPIVNNNNTYASHGSQSARPTTNQDSNRNQLLLDQSAGQASASELVNSTKMESNRRTMTRVICDVIILLCVGLPILFFFLWGDAYKRGFFCGDESLNHPFHDSTVKSWMLYLVGLGLPICVILATEFLQANVHNNNTPKYRVFDWDIPPWIAEAYKQIGVFGFGAACSQLITDIGKYSIGRLRPHFFSVCHPILPDGTDCSSPQNQGKYIVDFTCANDPTARILKEVRLSFPSGHSSFSAYTMIYCALYLHSRMTWSGAKLLKHGIQFFLISLAWFTALSRVSDYKHHWSDALFGSLIGTLTALVVANFISDLFDKRSRQVYRKQSTELSNAPTNGHV</sequence>
<dbReference type="EMBL" id="LR899014">
    <property type="protein sequence ID" value="CAD7091790.1"/>
    <property type="molecule type" value="Genomic_DNA"/>
</dbReference>
<dbReference type="GO" id="GO:0006644">
    <property type="term" value="P:phospholipid metabolic process"/>
    <property type="evidence" value="ECO:0007669"/>
    <property type="project" value="InterPro"/>
</dbReference>
<proteinExistence type="inferred from homology"/>
<dbReference type="InterPro" id="IPR000326">
    <property type="entry name" value="PAP2/HPO"/>
</dbReference>
<dbReference type="Proteomes" id="UP000594454">
    <property type="component" value="Chromosome 6"/>
</dbReference>
<dbReference type="OrthoDB" id="8907274at2759"/>
<evidence type="ECO:0000256" key="3">
    <source>
        <dbReference type="ARBA" id="ARBA00022692"/>
    </source>
</evidence>
<keyword evidence="3 6" id="KW-0812">Transmembrane</keyword>